<dbReference type="Proteomes" id="UP000181951">
    <property type="component" value="Unassembled WGS sequence"/>
</dbReference>
<dbReference type="STRING" id="310780.SAMN05216267_102129"/>
<evidence type="ECO:0000313" key="4">
    <source>
        <dbReference type="EMBL" id="SEO25069.1"/>
    </source>
</evidence>
<proteinExistence type="predicted"/>
<name>A0A1H8N6G2_9ACTN</name>
<accession>A0A1H8N6G2</accession>
<dbReference type="GO" id="GO:0016787">
    <property type="term" value="F:hydrolase activity"/>
    <property type="evidence" value="ECO:0007669"/>
    <property type="project" value="UniProtKB-KW"/>
</dbReference>
<dbReference type="EMBL" id="FODD01000021">
    <property type="protein sequence ID" value="SEO25069.1"/>
    <property type="molecule type" value="Genomic_DNA"/>
</dbReference>
<dbReference type="AlphaFoldDB" id="A0A1H8N6G2"/>
<dbReference type="Pfam" id="PF00144">
    <property type="entry name" value="Beta-lactamase"/>
    <property type="match status" value="1"/>
</dbReference>
<keyword evidence="5" id="KW-1185">Reference proteome</keyword>
<dbReference type="SUPFAM" id="SSF56601">
    <property type="entry name" value="beta-lactamase/transpeptidase-like"/>
    <property type="match status" value="1"/>
</dbReference>
<gene>
    <name evidence="4" type="ORF">SAMN05216267_102129</name>
</gene>
<sequence length="392" mass="41459">MAPPLSRGTCPDAGLDSDELNRIVPELAGWLRPAPDHPWCAGAVVLAGRGRTVALHEAIGSAVRYTAYDEHADRGTELPEERRVPMRPDTLVDLASLTKLFTSVLAARLLDPEAAVASYVPGFAAAGKADVTVRQLLDHTSGLRPELPFYDAPTPGERALMLWREAPLHAPGTVRVYSDLNLIAVQQCLEAATGRPLDALVREHVTGPLGMTDTCYNPPAALLPRIAATEDQRRPWGKLDRGMVHGTVHDENAFAMGGVSGHAGLFSTAWDLALFCRALLDAGGPWPGFEVDQPWFMGELAGGGAAGHTGFTGTSLVVDPASDAFLVLLTNSVHPTRTWREGSAPRAAAATRLARAVRSFDATAPAERVTSAEPAASPEPARGAVPPPEPVG</sequence>
<organism evidence="4 5">
    <name type="scientific">Actinacidiphila rubida</name>
    <dbReference type="NCBI Taxonomy" id="310780"/>
    <lineage>
        <taxon>Bacteria</taxon>
        <taxon>Bacillati</taxon>
        <taxon>Actinomycetota</taxon>
        <taxon>Actinomycetes</taxon>
        <taxon>Kitasatosporales</taxon>
        <taxon>Streptomycetaceae</taxon>
        <taxon>Actinacidiphila</taxon>
    </lineage>
</organism>
<dbReference type="PANTHER" id="PTHR43283:SF11">
    <property type="entry name" value="BETA-LACTAMASE-RELATED DOMAIN-CONTAINING PROTEIN"/>
    <property type="match status" value="1"/>
</dbReference>
<feature type="region of interest" description="Disordered" evidence="2">
    <location>
        <begin position="361"/>
        <end position="392"/>
    </location>
</feature>
<dbReference type="InterPro" id="IPR001466">
    <property type="entry name" value="Beta-lactam-related"/>
</dbReference>
<evidence type="ECO:0000256" key="2">
    <source>
        <dbReference type="SAM" id="MobiDB-lite"/>
    </source>
</evidence>
<evidence type="ECO:0000256" key="1">
    <source>
        <dbReference type="ARBA" id="ARBA00022801"/>
    </source>
</evidence>
<dbReference type="OrthoDB" id="9809635at2"/>
<feature type="domain" description="Beta-lactamase-related" evidence="3">
    <location>
        <begin position="31"/>
        <end position="346"/>
    </location>
</feature>
<dbReference type="InterPro" id="IPR050789">
    <property type="entry name" value="Diverse_Enzym_Activities"/>
</dbReference>
<evidence type="ECO:0000313" key="5">
    <source>
        <dbReference type="Proteomes" id="UP000181951"/>
    </source>
</evidence>
<dbReference type="InterPro" id="IPR012338">
    <property type="entry name" value="Beta-lactam/transpept-like"/>
</dbReference>
<reference evidence="4 5" key="1">
    <citation type="submission" date="2016-10" db="EMBL/GenBank/DDBJ databases">
        <authorList>
            <person name="de Groot N.N."/>
        </authorList>
    </citation>
    <scope>NUCLEOTIDE SEQUENCE [LARGE SCALE GENOMIC DNA]</scope>
    <source>
        <strain evidence="4 5">CGMCC 4.2026</strain>
    </source>
</reference>
<feature type="compositionally biased region" description="Low complexity" evidence="2">
    <location>
        <begin position="371"/>
        <end position="381"/>
    </location>
</feature>
<evidence type="ECO:0000259" key="3">
    <source>
        <dbReference type="Pfam" id="PF00144"/>
    </source>
</evidence>
<protein>
    <submittedName>
        <fullName evidence="4">CubicO group peptidase, beta-lactamase class C family</fullName>
    </submittedName>
</protein>
<dbReference type="RefSeq" id="WP_079138933.1">
    <property type="nucleotide sequence ID" value="NZ_FODD01000021.1"/>
</dbReference>
<keyword evidence="1" id="KW-0378">Hydrolase</keyword>
<dbReference type="PANTHER" id="PTHR43283">
    <property type="entry name" value="BETA-LACTAMASE-RELATED"/>
    <property type="match status" value="1"/>
</dbReference>
<dbReference type="Gene3D" id="3.40.710.10">
    <property type="entry name" value="DD-peptidase/beta-lactamase superfamily"/>
    <property type="match status" value="1"/>
</dbReference>